<dbReference type="AlphaFoldDB" id="A0A2Z5GCC1"/>
<accession>A0A2Z5GCC1</accession>
<organism evidence="2 3">
    <name type="scientific">Acidisarcina polymorpha</name>
    <dbReference type="NCBI Taxonomy" id="2211140"/>
    <lineage>
        <taxon>Bacteria</taxon>
        <taxon>Pseudomonadati</taxon>
        <taxon>Acidobacteriota</taxon>
        <taxon>Terriglobia</taxon>
        <taxon>Terriglobales</taxon>
        <taxon>Acidobacteriaceae</taxon>
        <taxon>Acidisarcina</taxon>
    </lineage>
</organism>
<feature type="compositionally biased region" description="Polar residues" evidence="1">
    <location>
        <begin position="61"/>
        <end position="71"/>
    </location>
</feature>
<reference evidence="2 3" key="1">
    <citation type="journal article" date="2018" name="Front. Microbiol.">
        <title>Hydrolytic Capabilities as a Key to Environmental Success: Chitinolytic and Cellulolytic Acidobacteria From Acidic Sub-arctic Soils and Boreal Peatlands.</title>
        <authorList>
            <person name="Belova S.E."/>
            <person name="Ravin N.V."/>
            <person name="Pankratov T.A."/>
            <person name="Rakitin A.L."/>
            <person name="Ivanova A.A."/>
            <person name="Beletsky A.V."/>
            <person name="Mardanov A.V."/>
            <person name="Sinninghe Damste J.S."/>
            <person name="Dedysh S.N."/>
        </authorList>
    </citation>
    <scope>NUCLEOTIDE SEQUENCE [LARGE SCALE GENOMIC DNA]</scope>
    <source>
        <strain evidence="2 3">SBC82</strain>
        <plasmid evidence="3">pacpol3</plasmid>
    </source>
</reference>
<gene>
    <name evidence="2" type="ORF">ACPOL_7184</name>
</gene>
<keyword evidence="3" id="KW-1185">Reference proteome</keyword>
<protein>
    <submittedName>
        <fullName evidence="2">Uncharacterized protein</fullName>
    </submittedName>
</protein>
<evidence type="ECO:0000256" key="1">
    <source>
        <dbReference type="SAM" id="MobiDB-lite"/>
    </source>
</evidence>
<feature type="region of interest" description="Disordered" evidence="1">
    <location>
        <begin position="43"/>
        <end position="77"/>
    </location>
</feature>
<dbReference type="Proteomes" id="UP000253606">
    <property type="component" value="Plasmid pACPOL3"/>
</dbReference>
<feature type="compositionally biased region" description="Low complexity" evidence="1">
    <location>
        <begin position="49"/>
        <end position="60"/>
    </location>
</feature>
<name>A0A2Z5GCC1_9BACT</name>
<proteinExistence type="predicted"/>
<evidence type="ECO:0000313" key="3">
    <source>
        <dbReference type="Proteomes" id="UP000253606"/>
    </source>
</evidence>
<sequence>MSPLVNKVMKGLKPREAIRVVEGHPITHLRSIGWRNGNRSVRELPTKFSSQQSTHSRLSSAANTHQNQNHGKSFLKK</sequence>
<geneLocation type="plasmid" evidence="3">
    <name>pacpol3</name>
</geneLocation>
<dbReference type="KEGG" id="abas:ACPOL_7184"/>
<dbReference type="EMBL" id="CP030844">
    <property type="protein sequence ID" value="AXC16374.1"/>
    <property type="molecule type" value="Genomic_DNA"/>
</dbReference>
<evidence type="ECO:0000313" key="2">
    <source>
        <dbReference type="EMBL" id="AXC16374.1"/>
    </source>
</evidence>
<keyword evidence="2" id="KW-0614">Plasmid</keyword>